<feature type="transmembrane region" description="Helical" evidence="1">
    <location>
        <begin position="79"/>
        <end position="100"/>
    </location>
</feature>
<gene>
    <name evidence="2" type="ordered locus">Tpet_1618</name>
</gene>
<dbReference type="HOGENOM" id="CLU_1288384_0_0_0"/>
<dbReference type="RefSeq" id="WP_011944033.1">
    <property type="nucleotide sequence ID" value="NC_009486.1"/>
</dbReference>
<keyword evidence="1" id="KW-0812">Transmembrane</keyword>
<evidence type="ECO:0000256" key="1">
    <source>
        <dbReference type="SAM" id="Phobius"/>
    </source>
</evidence>
<reference evidence="2 3" key="2">
    <citation type="journal article" date="2009" name="Proc. Natl. Acad. Sci. U.S.A.">
        <title>On the chimeric nature, thermophilic origin, and phylogenetic placement of the Thermotogales.</title>
        <authorList>
            <person name="Zhaxybayeva O."/>
            <person name="Swithers K.S."/>
            <person name="Lapierre P."/>
            <person name="Fournier G.P."/>
            <person name="Bickhart D.M."/>
            <person name="DeBoy R.T."/>
            <person name="Nelson K.E."/>
            <person name="Nesbo C.L."/>
            <person name="Doolittle W.F."/>
            <person name="Gogarten J.P."/>
            <person name="Noll K.M."/>
        </authorList>
    </citation>
    <scope>NUCLEOTIDE SEQUENCE [LARGE SCALE GENOMIC DNA]</scope>
    <source>
        <strain evidence="3">ATCC BAA-488 / DSM 13995 / JCM 10881 / RKU-1</strain>
    </source>
</reference>
<dbReference type="AlphaFoldDB" id="A5IN51"/>
<accession>A5IN51</accession>
<keyword evidence="1" id="KW-0472">Membrane</keyword>
<reference evidence="3" key="1">
    <citation type="submission" date="2007-05" db="EMBL/GenBank/DDBJ databases">
        <title>Complete sequence of Thermotoga petrophila RKU-1.</title>
        <authorList>
            <consortium name="US DOE Joint Genome Institute"/>
            <person name="Copeland A."/>
            <person name="Lucas S."/>
            <person name="Lapidus A."/>
            <person name="Barry K."/>
            <person name="Glavina del Rio T."/>
            <person name="Dalin E."/>
            <person name="Tice H."/>
            <person name="Pitluck S."/>
            <person name="Sims D."/>
            <person name="Brettin T."/>
            <person name="Bruce D."/>
            <person name="Detter J.C."/>
            <person name="Han C."/>
            <person name="Tapia R."/>
            <person name="Schmutz J."/>
            <person name="Larimer F."/>
            <person name="Land M."/>
            <person name="Hauser L."/>
            <person name="Kyrpides N."/>
            <person name="Mikhailova N."/>
            <person name="Nelson K."/>
            <person name="Gogarten J.P."/>
            <person name="Noll K."/>
            <person name="Richardson P."/>
        </authorList>
    </citation>
    <scope>NUCLEOTIDE SEQUENCE [LARGE SCALE GENOMIC DNA]</scope>
    <source>
        <strain evidence="3">ATCC BAA-488 / DSM 13995 / JCM 10881 / RKU-1</strain>
    </source>
</reference>
<dbReference type="KEGG" id="tpt:Tpet_1618"/>
<proteinExistence type="predicted"/>
<evidence type="ECO:0000313" key="2">
    <source>
        <dbReference type="EMBL" id="ABQ47624.1"/>
    </source>
</evidence>
<dbReference type="Proteomes" id="UP000006558">
    <property type="component" value="Chromosome"/>
</dbReference>
<dbReference type="eggNOG" id="ENOG50337N2">
    <property type="taxonomic scope" value="Bacteria"/>
</dbReference>
<protein>
    <submittedName>
        <fullName evidence="2">Uncharacterized protein</fullName>
    </submittedName>
</protein>
<sequence>MRFSVMIYLLVISSLLFSGSFHKEFPLQTWNSHYPESAWGAVYSKNIVTRLVSDKVVAVNVYKTKEISTESGAGPFKDIAHTIVLMLFSTIISLMLSYVLKEAVFIENRVIENIDNVYSKIIYISGANLWRKFLTDNAAQWDEVHTEPSTFTQISFEFDLSSNFLSERFDHYTLVSTSTLYVYEEEIVNAFFEIVKNGKKLPHGASFSFGWPYE</sequence>
<evidence type="ECO:0000313" key="3">
    <source>
        <dbReference type="Proteomes" id="UP000006558"/>
    </source>
</evidence>
<name>A5IN51_THEP1</name>
<dbReference type="STRING" id="390874.Tpet_1618"/>
<keyword evidence="1" id="KW-1133">Transmembrane helix</keyword>
<dbReference type="EMBL" id="CP000702">
    <property type="protein sequence ID" value="ABQ47624.1"/>
    <property type="molecule type" value="Genomic_DNA"/>
</dbReference>
<organism evidence="2 3">
    <name type="scientific">Thermotoga petrophila (strain ATCC BAA-488 / DSM 13995 / JCM 10881 / RKU-1)</name>
    <dbReference type="NCBI Taxonomy" id="390874"/>
    <lineage>
        <taxon>Bacteria</taxon>
        <taxon>Thermotogati</taxon>
        <taxon>Thermotogota</taxon>
        <taxon>Thermotogae</taxon>
        <taxon>Thermotogales</taxon>
        <taxon>Thermotogaceae</taxon>
        <taxon>Thermotoga</taxon>
    </lineage>
</organism>